<evidence type="ECO:0000259" key="3">
    <source>
        <dbReference type="Pfam" id="PF00561"/>
    </source>
</evidence>
<dbReference type="GO" id="GO:0016020">
    <property type="term" value="C:membrane"/>
    <property type="evidence" value="ECO:0007669"/>
    <property type="project" value="TreeGrafter"/>
</dbReference>
<dbReference type="InterPro" id="IPR029058">
    <property type="entry name" value="AB_hydrolase_fold"/>
</dbReference>
<gene>
    <name evidence="4" type="ORF">PMACD_LOCUS3743</name>
</gene>
<proteinExistence type="inferred from homology"/>
<comment type="caution">
    <text evidence="4">The sequence shown here is derived from an EMBL/GenBank/DDBJ whole genome shotgun (WGS) entry which is preliminary data.</text>
</comment>
<dbReference type="EMBL" id="CAJOBZ010000006">
    <property type="protein sequence ID" value="CAF4806018.1"/>
    <property type="molecule type" value="Genomic_DNA"/>
</dbReference>
<evidence type="ECO:0000256" key="1">
    <source>
        <dbReference type="ARBA" id="ARBA00008645"/>
    </source>
</evidence>
<dbReference type="SUPFAM" id="SSF53474">
    <property type="entry name" value="alpha/beta-Hydrolases"/>
    <property type="match status" value="1"/>
</dbReference>
<organism evidence="4 5">
    <name type="scientific">Pieris macdunnoughi</name>
    <dbReference type="NCBI Taxonomy" id="345717"/>
    <lineage>
        <taxon>Eukaryota</taxon>
        <taxon>Metazoa</taxon>
        <taxon>Ecdysozoa</taxon>
        <taxon>Arthropoda</taxon>
        <taxon>Hexapoda</taxon>
        <taxon>Insecta</taxon>
        <taxon>Pterygota</taxon>
        <taxon>Neoptera</taxon>
        <taxon>Endopterygota</taxon>
        <taxon>Lepidoptera</taxon>
        <taxon>Glossata</taxon>
        <taxon>Ditrysia</taxon>
        <taxon>Papilionoidea</taxon>
        <taxon>Pieridae</taxon>
        <taxon>Pierinae</taxon>
        <taxon>Pieris</taxon>
    </lineage>
</organism>
<keyword evidence="2" id="KW-0378">Hydrolase</keyword>
<reference evidence="4" key="1">
    <citation type="submission" date="2021-02" db="EMBL/GenBank/DDBJ databases">
        <authorList>
            <person name="Steward A R."/>
        </authorList>
    </citation>
    <scope>NUCLEOTIDE SEQUENCE</scope>
</reference>
<sequence length="329" mass="37943">MTKVILPNKGQFTKPLFVFLGKSLQNGLHSDVAVKEIKIPIPGGYIAGKLWGNDQQQPILALHGWQDNCGVWDPLAAMLCDKKPLLAIDLPGHGLSSWQPPGAYQDTWDVVQYLIELKNYFKWDKLSILGHSLGSVGGLRYAGLYPKNVEFFIAVENLVYEDLDIDFVLKYLPKELEKYQMCQHLHNKDPPEGTMEDLTYKLYTAMNKSVDKQNMHYLTQRAIKPSNRDLTKFCYTRDIRLKCMSMKPSNKEFLERLFSRISCPLLYIKAANSSYKLSDEHCLRVREILEKNNPNYESHTVEGSHHVHVNNPERLAPIIIDFFRKHKIH</sequence>
<dbReference type="PANTHER" id="PTHR43798:SF14">
    <property type="entry name" value="SERINE HYDROLASE-LIKE PROTEIN DDB_G0286239"/>
    <property type="match status" value="1"/>
</dbReference>
<dbReference type="Gene3D" id="3.40.50.1820">
    <property type="entry name" value="alpha/beta hydrolase"/>
    <property type="match status" value="1"/>
</dbReference>
<comment type="similarity">
    <text evidence="1">Belongs to the AB hydrolase superfamily.</text>
</comment>
<dbReference type="Pfam" id="PF00561">
    <property type="entry name" value="Abhydrolase_1"/>
    <property type="match status" value="1"/>
</dbReference>
<dbReference type="InterPro" id="IPR000073">
    <property type="entry name" value="AB_hydrolase_1"/>
</dbReference>
<dbReference type="InterPro" id="IPR050266">
    <property type="entry name" value="AB_hydrolase_sf"/>
</dbReference>
<evidence type="ECO:0000313" key="4">
    <source>
        <dbReference type="EMBL" id="CAF4806018.1"/>
    </source>
</evidence>
<evidence type="ECO:0000313" key="5">
    <source>
        <dbReference type="Proteomes" id="UP000663880"/>
    </source>
</evidence>
<dbReference type="AlphaFoldDB" id="A0A821PM74"/>
<feature type="domain" description="AB hydrolase-1" evidence="3">
    <location>
        <begin position="58"/>
        <end position="176"/>
    </location>
</feature>
<dbReference type="Proteomes" id="UP000663880">
    <property type="component" value="Unassembled WGS sequence"/>
</dbReference>
<protein>
    <recommendedName>
        <fullName evidence="3">AB hydrolase-1 domain-containing protein</fullName>
    </recommendedName>
</protein>
<dbReference type="GO" id="GO:0016787">
    <property type="term" value="F:hydrolase activity"/>
    <property type="evidence" value="ECO:0007669"/>
    <property type="project" value="UniProtKB-KW"/>
</dbReference>
<keyword evidence="5" id="KW-1185">Reference proteome</keyword>
<evidence type="ECO:0000256" key="2">
    <source>
        <dbReference type="ARBA" id="ARBA00022801"/>
    </source>
</evidence>
<name>A0A821PM74_9NEOP</name>
<accession>A0A821PM74</accession>
<dbReference type="PANTHER" id="PTHR43798">
    <property type="entry name" value="MONOACYLGLYCEROL LIPASE"/>
    <property type="match status" value="1"/>
</dbReference>
<dbReference type="OrthoDB" id="190201at2759"/>